<feature type="domain" description="RCK C-terminal" evidence="5">
    <location>
        <begin position="120"/>
        <end position="204"/>
    </location>
</feature>
<proteinExistence type="predicted"/>
<sequence length="204" mass="23564">MSYAKTPAYQKISRTMIDRIASGYYQEGQKLSIRTDITSEFKVSPETARKAVNYLVKLGIMHSYHGSGTVVASKDRAVQYIKNNKDEIIIDQLHNEISQSLSEQQQTWKVFQDKVTQLIDYSYKMKLNNPFNPFEIYLDHNAKYLGKSIESLNLWPNTHATLVALERENELILSPNPKSQLKEKDILYFIGKPQTIASVKTFFY</sequence>
<dbReference type="EMBL" id="FUWO01000016">
    <property type="protein sequence ID" value="SJZ73988.1"/>
    <property type="molecule type" value="Genomic_DNA"/>
</dbReference>
<dbReference type="InterPro" id="IPR006037">
    <property type="entry name" value="RCK_C"/>
</dbReference>
<evidence type="ECO:0000313" key="6">
    <source>
        <dbReference type="EMBL" id="SJZ73988.1"/>
    </source>
</evidence>
<evidence type="ECO:0000259" key="4">
    <source>
        <dbReference type="PROSITE" id="PS50949"/>
    </source>
</evidence>
<evidence type="ECO:0000313" key="7">
    <source>
        <dbReference type="Proteomes" id="UP000189941"/>
    </source>
</evidence>
<dbReference type="SMART" id="SM00345">
    <property type="entry name" value="HTH_GNTR"/>
    <property type="match status" value="1"/>
</dbReference>
<dbReference type="Pfam" id="PF00392">
    <property type="entry name" value="GntR"/>
    <property type="match status" value="1"/>
</dbReference>
<keyword evidence="2" id="KW-0238">DNA-binding</keyword>
<dbReference type="Proteomes" id="UP000189941">
    <property type="component" value="Unassembled WGS sequence"/>
</dbReference>
<evidence type="ECO:0000256" key="2">
    <source>
        <dbReference type="ARBA" id="ARBA00023125"/>
    </source>
</evidence>
<accession>A0A1T4N526</accession>
<protein>
    <submittedName>
        <fullName evidence="6">Transcriptional regulators</fullName>
    </submittedName>
</protein>
<dbReference type="PANTHER" id="PTHR44846">
    <property type="entry name" value="MANNOSYL-D-GLYCERATE TRANSPORT/METABOLISM SYSTEM REPRESSOR MNGR-RELATED"/>
    <property type="match status" value="1"/>
</dbReference>
<organism evidence="6 7">
    <name type="scientific">Globicatella sulfidifaciens DSM 15739</name>
    <dbReference type="NCBI Taxonomy" id="1121925"/>
    <lineage>
        <taxon>Bacteria</taxon>
        <taxon>Bacillati</taxon>
        <taxon>Bacillota</taxon>
        <taxon>Bacilli</taxon>
        <taxon>Lactobacillales</taxon>
        <taxon>Aerococcaceae</taxon>
        <taxon>Globicatella</taxon>
    </lineage>
</organism>
<dbReference type="InterPro" id="IPR050679">
    <property type="entry name" value="Bact_HTH_transcr_reg"/>
</dbReference>
<dbReference type="InterPro" id="IPR036721">
    <property type="entry name" value="RCK_C_sf"/>
</dbReference>
<name>A0A1T4N526_9LACT</name>
<dbReference type="AlphaFoldDB" id="A0A1T4N526"/>
<dbReference type="GO" id="GO:0045892">
    <property type="term" value="P:negative regulation of DNA-templated transcription"/>
    <property type="evidence" value="ECO:0007669"/>
    <property type="project" value="TreeGrafter"/>
</dbReference>
<dbReference type="Gene3D" id="3.30.70.1450">
    <property type="entry name" value="Regulator of K+ conductance, C-terminal domain"/>
    <property type="match status" value="1"/>
</dbReference>
<dbReference type="RefSeq" id="WP_078756340.1">
    <property type="nucleotide sequence ID" value="NZ_FUWO01000016.1"/>
</dbReference>
<dbReference type="GO" id="GO:0003677">
    <property type="term" value="F:DNA binding"/>
    <property type="evidence" value="ECO:0007669"/>
    <property type="project" value="UniProtKB-KW"/>
</dbReference>
<feature type="domain" description="HTH gntR-type" evidence="4">
    <location>
        <begin position="6"/>
        <end position="74"/>
    </location>
</feature>
<dbReference type="PANTHER" id="PTHR44846:SF1">
    <property type="entry name" value="MANNOSYL-D-GLYCERATE TRANSPORT_METABOLISM SYSTEM REPRESSOR MNGR-RELATED"/>
    <property type="match status" value="1"/>
</dbReference>
<keyword evidence="1" id="KW-0805">Transcription regulation</keyword>
<evidence type="ECO:0000256" key="3">
    <source>
        <dbReference type="ARBA" id="ARBA00023163"/>
    </source>
</evidence>
<evidence type="ECO:0000256" key="1">
    <source>
        <dbReference type="ARBA" id="ARBA00023015"/>
    </source>
</evidence>
<dbReference type="GO" id="GO:0003700">
    <property type="term" value="F:DNA-binding transcription factor activity"/>
    <property type="evidence" value="ECO:0007669"/>
    <property type="project" value="InterPro"/>
</dbReference>
<dbReference type="GO" id="GO:0006813">
    <property type="term" value="P:potassium ion transport"/>
    <property type="evidence" value="ECO:0007669"/>
    <property type="project" value="InterPro"/>
</dbReference>
<dbReference type="STRING" id="1121925.SAMN02746011_01634"/>
<dbReference type="PROSITE" id="PS51202">
    <property type="entry name" value="RCK_C"/>
    <property type="match status" value="1"/>
</dbReference>
<evidence type="ECO:0000259" key="5">
    <source>
        <dbReference type="PROSITE" id="PS51202"/>
    </source>
</evidence>
<dbReference type="PROSITE" id="PS50949">
    <property type="entry name" value="HTH_GNTR"/>
    <property type="match status" value="1"/>
</dbReference>
<dbReference type="InterPro" id="IPR000524">
    <property type="entry name" value="Tscrpt_reg_HTH_GntR"/>
</dbReference>
<dbReference type="OrthoDB" id="226679at2"/>
<gene>
    <name evidence="6" type="ORF">SAMN02746011_01634</name>
</gene>
<dbReference type="CDD" id="cd07377">
    <property type="entry name" value="WHTH_GntR"/>
    <property type="match status" value="1"/>
</dbReference>
<dbReference type="Gene3D" id="1.10.10.10">
    <property type="entry name" value="Winged helix-like DNA-binding domain superfamily/Winged helix DNA-binding domain"/>
    <property type="match status" value="1"/>
</dbReference>
<dbReference type="InterPro" id="IPR036388">
    <property type="entry name" value="WH-like_DNA-bd_sf"/>
</dbReference>
<dbReference type="Pfam" id="PF02080">
    <property type="entry name" value="TrkA_C"/>
    <property type="match status" value="1"/>
</dbReference>
<dbReference type="InterPro" id="IPR036390">
    <property type="entry name" value="WH_DNA-bd_sf"/>
</dbReference>
<dbReference type="SUPFAM" id="SSF46785">
    <property type="entry name" value="Winged helix' DNA-binding domain"/>
    <property type="match status" value="1"/>
</dbReference>
<keyword evidence="3" id="KW-0804">Transcription</keyword>
<keyword evidence="7" id="KW-1185">Reference proteome</keyword>
<dbReference type="SUPFAM" id="SSF116726">
    <property type="entry name" value="TrkA C-terminal domain-like"/>
    <property type="match status" value="1"/>
</dbReference>
<reference evidence="7" key="1">
    <citation type="submission" date="2017-02" db="EMBL/GenBank/DDBJ databases">
        <authorList>
            <person name="Varghese N."/>
            <person name="Submissions S."/>
        </authorList>
    </citation>
    <scope>NUCLEOTIDE SEQUENCE [LARGE SCALE GENOMIC DNA]</scope>
    <source>
        <strain evidence="7">DSM 15739</strain>
    </source>
</reference>
<dbReference type="GO" id="GO:0008324">
    <property type="term" value="F:monoatomic cation transmembrane transporter activity"/>
    <property type="evidence" value="ECO:0007669"/>
    <property type="project" value="InterPro"/>
</dbReference>